<name>A0A2Z4RFD9_PSEPU</name>
<keyword evidence="1" id="KW-0805">Transcription regulation</keyword>
<dbReference type="CDD" id="cd03137">
    <property type="entry name" value="GATase1_AraC_1"/>
    <property type="match status" value="1"/>
</dbReference>
<evidence type="ECO:0000256" key="2">
    <source>
        <dbReference type="ARBA" id="ARBA00023163"/>
    </source>
</evidence>
<dbReference type="SMART" id="SM00342">
    <property type="entry name" value="HTH_ARAC"/>
    <property type="match status" value="1"/>
</dbReference>
<dbReference type="InterPro" id="IPR052158">
    <property type="entry name" value="INH-QAR"/>
</dbReference>
<dbReference type="Gene3D" id="3.40.50.880">
    <property type="match status" value="1"/>
</dbReference>
<dbReference type="Pfam" id="PF01965">
    <property type="entry name" value="DJ-1_PfpI"/>
    <property type="match status" value="1"/>
</dbReference>
<dbReference type="InterPro" id="IPR018060">
    <property type="entry name" value="HTH_AraC"/>
</dbReference>
<keyword evidence="2" id="KW-0804">Transcription</keyword>
<dbReference type="EMBL" id="CP029693">
    <property type="protein sequence ID" value="AWY39870.1"/>
    <property type="molecule type" value="Genomic_DNA"/>
</dbReference>
<dbReference type="PANTHER" id="PTHR43130:SF3">
    <property type="entry name" value="HTH-TYPE TRANSCRIPTIONAL REGULATOR RV1931C"/>
    <property type="match status" value="1"/>
</dbReference>
<accession>A0A2Z4RFD9</accession>
<dbReference type="InterPro" id="IPR002818">
    <property type="entry name" value="DJ-1/PfpI"/>
</dbReference>
<dbReference type="PANTHER" id="PTHR43130">
    <property type="entry name" value="ARAC-FAMILY TRANSCRIPTIONAL REGULATOR"/>
    <property type="match status" value="1"/>
</dbReference>
<dbReference type="InterPro" id="IPR029062">
    <property type="entry name" value="Class_I_gatase-like"/>
</dbReference>
<evidence type="ECO:0000313" key="5">
    <source>
        <dbReference type="Proteomes" id="UP000250299"/>
    </source>
</evidence>
<dbReference type="PROSITE" id="PS01124">
    <property type="entry name" value="HTH_ARAC_FAMILY_2"/>
    <property type="match status" value="1"/>
</dbReference>
<sequence length="346" mass="38090">MKKPSSNRGQRGSQAQKRVVILGLNPVDALDVIGPAEVFTVANRLYGGEVAPYRLELVSSTADLQLQSATGIGLIAHKTLAQERLDDKPIDTLIVASGWDSASNPDREAMVWIRERSANMRRVCSICVAAFALAGAGLLDGRRATTHWGMARELAERFPMVEVDANPIWIKDGHIYTSAGISAGIDLALALVGEDLGDEMAMDIAKNLVLFLRRPGGQAQFSVTLQSQRASGSSLDKLCVWISEHLHTELTVEILADRMSTSVRTLIRQFARDLKTTPAKYVEDVRLEAACRAFEMGGRSMEEIARRCGYNSVDVLRKAFVRRLGVSPKEYAMRFARDDRSVRSLD</sequence>
<evidence type="ECO:0000313" key="4">
    <source>
        <dbReference type="EMBL" id="AWY39870.1"/>
    </source>
</evidence>
<proteinExistence type="predicted"/>
<dbReference type="AlphaFoldDB" id="A0A2Z4RFD9"/>
<dbReference type="Pfam" id="PF12833">
    <property type="entry name" value="HTH_18"/>
    <property type="match status" value="1"/>
</dbReference>
<dbReference type="SUPFAM" id="SSF52317">
    <property type="entry name" value="Class I glutamine amidotransferase-like"/>
    <property type="match status" value="1"/>
</dbReference>
<dbReference type="OrthoDB" id="9803764at2"/>
<dbReference type="RefSeq" id="WP_110963640.1">
    <property type="nucleotide sequence ID" value="NZ_CP029693.1"/>
</dbReference>
<dbReference type="InterPro" id="IPR009057">
    <property type="entry name" value="Homeodomain-like_sf"/>
</dbReference>
<feature type="domain" description="HTH araC/xylS-type" evidence="3">
    <location>
        <begin position="236"/>
        <end position="334"/>
    </location>
</feature>
<evidence type="ECO:0000259" key="3">
    <source>
        <dbReference type="PROSITE" id="PS01124"/>
    </source>
</evidence>
<reference evidence="4 5" key="1">
    <citation type="submission" date="2018-05" db="EMBL/GenBank/DDBJ databases">
        <title>Whole genome sequence of Pseudomonas putida JBC17.</title>
        <authorList>
            <person name="Lee Y.H."/>
            <person name="David K."/>
        </authorList>
    </citation>
    <scope>NUCLEOTIDE SEQUENCE [LARGE SCALE GENOMIC DNA]</scope>
    <source>
        <strain evidence="4 5">JBC17</strain>
    </source>
</reference>
<dbReference type="SUPFAM" id="SSF46689">
    <property type="entry name" value="Homeodomain-like"/>
    <property type="match status" value="2"/>
</dbReference>
<dbReference type="GO" id="GO:0043565">
    <property type="term" value="F:sequence-specific DNA binding"/>
    <property type="evidence" value="ECO:0007669"/>
    <property type="project" value="InterPro"/>
</dbReference>
<gene>
    <name evidence="4" type="ORF">DKY63_08135</name>
</gene>
<evidence type="ECO:0000256" key="1">
    <source>
        <dbReference type="ARBA" id="ARBA00023015"/>
    </source>
</evidence>
<dbReference type="Proteomes" id="UP000250299">
    <property type="component" value="Chromosome"/>
</dbReference>
<dbReference type="Gene3D" id="1.10.10.60">
    <property type="entry name" value="Homeodomain-like"/>
    <property type="match status" value="1"/>
</dbReference>
<protein>
    <submittedName>
        <fullName evidence="4">Helix-turn-helix domain-containing protein</fullName>
    </submittedName>
</protein>
<dbReference type="GO" id="GO:0003700">
    <property type="term" value="F:DNA-binding transcription factor activity"/>
    <property type="evidence" value="ECO:0007669"/>
    <property type="project" value="InterPro"/>
</dbReference>
<organism evidence="4 5">
    <name type="scientific">Pseudomonas putida</name>
    <name type="common">Arthrobacter siderocapsulatus</name>
    <dbReference type="NCBI Taxonomy" id="303"/>
    <lineage>
        <taxon>Bacteria</taxon>
        <taxon>Pseudomonadati</taxon>
        <taxon>Pseudomonadota</taxon>
        <taxon>Gammaproteobacteria</taxon>
        <taxon>Pseudomonadales</taxon>
        <taxon>Pseudomonadaceae</taxon>
        <taxon>Pseudomonas</taxon>
    </lineage>
</organism>